<dbReference type="PANTHER" id="PTHR47233">
    <property type="entry name" value="CHEMOTAXIS PROTEIN CHEV"/>
    <property type="match status" value="1"/>
</dbReference>
<dbReference type="Gene3D" id="2.30.30.40">
    <property type="entry name" value="SH3 Domains"/>
    <property type="match status" value="1"/>
</dbReference>
<feature type="modified residue" description="4-aspartylphosphate" evidence="1">
    <location>
        <position position="237"/>
    </location>
</feature>
<dbReference type="Gene3D" id="2.40.50.180">
    <property type="entry name" value="CheA-289, Domain 4"/>
    <property type="match status" value="1"/>
</dbReference>
<dbReference type="PROSITE" id="PS50110">
    <property type="entry name" value="RESPONSE_REGULATORY"/>
    <property type="match status" value="1"/>
</dbReference>
<sequence length="316" mass="34472">MGGTLLEKVERHTRLAGHNRVAMLLFRLGDEQLFGINVFKVREVLRRPPLERMPGVHELLAGSCDYRGQTIPVIDLAAALGYAPLRDVDSAHLMVTEFSRSLQGFLVADLQRMVQCEGEALVAPSSTLGFGARVNAVTRVDGALLAVVDVEHVLASIDGTPATLSAHMQRAAGVRSLAPRRVMVVDDSVIARRRLVSLFKQMNIECVVAKDGREALDRLLEMAAADPVEGIKLVVSDIEMPRLDGYALTRAIRETPSLRQLKILLHSSLSGMFNEAMVKEVKADCFVAKFQPDLLAQAVLELLPEPALQPVPASTD</sequence>
<dbReference type="InterPro" id="IPR002545">
    <property type="entry name" value="CheW-lke_dom"/>
</dbReference>
<feature type="domain" description="CheW-like" evidence="3">
    <location>
        <begin position="20"/>
        <end position="159"/>
    </location>
</feature>
<dbReference type="Gene3D" id="3.40.50.2300">
    <property type="match status" value="1"/>
</dbReference>
<dbReference type="InterPro" id="IPR011006">
    <property type="entry name" value="CheY-like_superfamily"/>
</dbReference>
<dbReference type="SUPFAM" id="SSF50341">
    <property type="entry name" value="CheW-like"/>
    <property type="match status" value="1"/>
</dbReference>
<gene>
    <name evidence="4" type="ORF">ACFPPB_03855</name>
</gene>
<comment type="caution">
    <text evidence="4">The sequence shown here is derived from an EMBL/GenBank/DDBJ whole genome shotgun (WGS) entry which is preliminary data.</text>
</comment>
<dbReference type="Pfam" id="PF00072">
    <property type="entry name" value="Response_reg"/>
    <property type="match status" value="1"/>
</dbReference>
<dbReference type="InterPro" id="IPR036061">
    <property type="entry name" value="CheW-like_dom_sf"/>
</dbReference>
<dbReference type="EMBL" id="JBHSNG010000003">
    <property type="protein sequence ID" value="MFC5580246.1"/>
    <property type="molecule type" value="Genomic_DNA"/>
</dbReference>
<feature type="domain" description="Response regulatory" evidence="2">
    <location>
        <begin position="181"/>
        <end position="303"/>
    </location>
</feature>
<evidence type="ECO:0000313" key="5">
    <source>
        <dbReference type="Proteomes" id="UP001596111"/>
    </source>
</evidence>
<evidence type="ECO:0000259" key="2">
    <source>
        <dbReference type="PROSITE" id="PS50110"/>
    </source>
</evidence>
<dbReference type="InterPro" id="IPR024181">
    <property type="entry name" value="Chemotax_regulator_CheV"/>
</dbReference>
<dbReference type="InterPro" id="IPR001789">
    <property type="entry name" value="Sig_transdc_resp-reg_receiver"/>
</dbReference>
<proteinExistence type="predicted"/>
<dbReference type="RefSeq" id="WP_377324594.1">
    <property type="nucleotide sequence ID" value="NZ_JBHSNG010000003.1"/>
</dbReference>
<dbReference type="SUPFAM" id="SSF52172">
    <property type="entry name" value="CheY-like"/>
    <property type="match status" value="1"/>
</dbReference>
<dbReference type="Proteomes" id="UP001596111">
    <property type="component" value="Unassembled WGS sequence"/>
</dbReference>
<name>A0ABW0STB5_9GAMM</name>
<evidence type="ECO:0000259" key="3">
    <source>
        <dbReference type="PROSITE" id="PS50851"/>
    </source>
</evidence>
<dbReference type="PIRSF" id="PIRSF002867">
    <property type="entry name" value="CheV"/>
    <property type="match status" value="1"/>
</dbReference>
<evidence type="ECO:0000256" key="1">
    <source>
        <dbReference type="PROSITE-ProRule" id="PRU00169"/>
    </source>
</evidence>
<evidence type="ECO:0000313" key="4">
    <source>
        <dbReference type="EMBL" id="MFC5580246.1"/>
    </source>
</evidence>
<protein>
    <submittedName>
        <fullName evidence="4">Chemotaxis protein</fullName>
    </submittedName>
</protein>
<dbReference type="SMART" id="SM00260">
    <property type="entry name" value="CheW"/>
    <property type="match status" value="1"/>
</dbReference>
<reference evidence="5" key="1">
    <citation type="journal article" date="2019" name="Int. J. Syst. Evol. Microbiol.">
        <title>The Global Catalogue of Microorganisms (GCM) 10K type strain sequencing project: providing services to taxonomists for standard genome sequencing and annotation.</title>
        <authorList>
            <consortium name="The Broad Institute Genomics Platform"/>
            <consortium name="The Broad Institute Genome Sequencing Center for Infectious Disease"/>
            <person name="Wu L."/>
            <person name="Ma J."/>
        </authorList>
    </citation>
    <scope>NUCLEOTIDE SEQUENCE [LARGE SCALE GENOMIC DNA]</scope>
    <source>
        <strain evidence="5">CGMCC 1.13587</strain>
    </source>
</reference>
<dbReference type="PROSITE" id="PS50851">
    <property type="entry name" value="CHEW"/>
    <property type="match status" value="1"/>
</dbReference>
<dbReference type="SMART" id="SM00448">
    <property type="entry name" value="REC"/>
    <property type="match status" value="1"/>
</dbReference>
<keyword evidence="5" id="KW-1185">Reference proteome</keyword>
<accession>A0ABW0STB5</accession>
<keyword evidence="1" id="KW-0597">Phosphoprotein</keyword>
<organism evidence="4 5">
    <name type="scientific">Rhodanobacter terrae</name>
    <dbReference type="NCBI Taxonomy" id="418647"/>
    <lineage>
        <taxon>Bacteria</taxon>
        <taxon>Pseudomonadati</taxon>
        <taxon>Pseudomonadota</taxon>
        <taxon>Gammaproteobacteria</taxon>
        <taxon>Lysobacterales</taxon>
        <taxon>Rhodanobacteraceae</taxon>
        <taxon>Rhodanobacter</taxon>
    </lineage>
</organism>
<dbReference type="Pfam" id="PF01584">
    <property type="entry name" value="CheW"/>
    <property type="match status" value="1"/>
</dbReference>
<dbReference type="PANTHER" id="PTHR47233:SF3">
    <property type="entry name" value="CHEMOTAXIS PROTEIN CHEV"/>
    <property type="match status" value="1"/>
</dbReference>